<feature type="transmembrane region" description="Helical" evidence="5">
    <location>
        <begin position="147"/>
        <end position="167"/>
    </location>
</feature>
<dbReference type="GeneID" id="108673914"/>
<dbReference type="GO" id="GO:0005774">
    <property type="term" value="C:vacuolar membrane"/>
    <property type="evidence" value="ECO:0007669"/>
    <property type="project" value="TreeGrafter"/>
</dbReference>
<feature type="transmembrane region" description="Helical" evidence="5">
    <location>
        <begin position="84"/>
        <end position="102"/>
    </location>
</feature>
<dbReference type="OrthoDB" id="655540at2759"/>
<feature type="transmembrane region" description="Helical" evidence="5">
    <location>
        <begin position="360"/>
        <end position="377"/>
    </location>
</feature>
<dbReference type="GO" id="GO:0015179">
    <property type="term" value="F:L-amino acid transmembrane transporter activity"/>
    <property type="evidence" value="ECO:0007669"/>
    <property type="project" value="TreeGrafter"/>
</dbReference>
<evidence type="ECO:0000313" key="7">
    <source>
        <dbReference type="Proteomes" id="UP000694843"/>
    </source>
</evidence>
<feature type="transmembrane region" description="Helical" evidence="5">
    <location>
        <begin position="428"/>
        <end position="449"/>
    </location>
</feature>
<name>A0A8B7NWL1_HYAAZ</name>
<dbReference type="Proteomes" id="UP000694843">
    <property type="component" value="Unplaced"/>
</dbReference>
<keyword evidence="2 5" id="KW-0812">Transmembrane</keyword>
<sequence>MEESTDNNNSSSVSSDKVEIYHANQSPYWPTVALSQSDQTVPFSATADTGPDDGVGPAVAALFIVAEIAGAGILNLPYAVAETGWSGLALLIVLAVMVTFSGTRLSQSWLILEQLWPQYRTVNRAPYQNIAYRAFGKWCMRLLEASFQVTLLGAGVVYLLVIAGFVSDLWNEIGHGIPEITFCEAVLMLGIILTPVTWLGSPKDFWWSSLVAVGTTMATLVVIVVQVVKAAPTTNPVYTTPTLQSFSLGFGSILFSLGGASMFPAIQNDMKNREKFSLSVITGFVILDVMYMAVSATCYSILGSDVPTNILDVVTGPAGTVVTVLLLGHFLFAFVITVNPSMQSLEELLGVAHRFGLHRVILRSVVMAGVTLTALLIPNFSQLLSLLGGATVSMMSFICPPVFYWRLCSFTDPVTEQKVRTVSILQKLALSGIVMLGVVGGTAATYSAISAIIGGSNFNTTCFTASSFLGANN</sequence>
<dbReference type="PANTHER" id="PTHR22950:SF703">
    <property type="entry name" value="AMINO ACID TRANSPORTER TRANSMEMBRANE DOMAIN-CONTAINING PROTEIN"/>
    <property type="match status" value="1"/>
</dbReference>
<protein>
    <submittedName>
        <fullName evidence="8">Amino acid transporter AVT3B</fullName>
    </submittedName>
</protein>
<dbReference type="OMA" id="CAPEREI"/>
<dbReference type="Pfam" id="PF01490">
    <property type="entry name" value="Aa_trans"/>
    <property type="match status" value="1"/>
</dbReference>
<evidence type="ECO:0000313" key="8">
    <source>
        <dbReference type="RefSeq" id="XP_018017291.1"/>
    </source>
</evidence>
<evidence type="ECO:0000259" key="6">
    <source>
        <dbReference type="Pfam" id="PF01490"/>
    </source>
</evidence>
<feature type="transmembrane region" description="Helical" evidence="5">
    <location>
        <begin position="58"/>
        <end position="78"/>
    </location>
</feature>
<dbReference type="KEGG" id="hazt:108673914"/>
<keyword evidence="4 5" id="KW-0472">Membrane</keyword>
<feature type="transmembrane region" description="Helical" evidence="5">
    <location>
        <begin position="278"/>
        <end position="302"/>
    </location>
</feature>
<accession>A0A8B7NWL1</accession>
<feature type="transmembrane region" description="Helical" evidence="5">
    <location>
        <begin position="173"/>
        <end position="193"/>
    </location>
</feature>
<evidence type="ECO:0000256" key="1">
    <source>
        <dbReference type="ARBA" id="ARBA00004141"/>
    </source>
</evidence>
<dbReference type="RefSeq" id="XP_018017291.1">
    <property type="nucleotide sequence ID" value="XM_018161802.1"/>
</dbReference>
<evidence type="ECO:0000256" key="2">
    <source>
        <dbReference type="ARBA" id="ARBA00022692"/>
    </source>
</evidence>
<organism evidence="7 8">
    <name type="scientific">Hyalella azteca</name>
    <name type="common">Amphipod</name>
    <dbReference type="NCBI Taxonomy" id="294128"/>
    <lineage>
        <taxon>Eukaryota</taxon>
        <taxon>Metazoa</taxon>
        <taxon>Ecdysozoa</taxon>
        <taxon>Arthropoda</taxon>
        <taxon>Crustacea</taxon>
        <taxon>Multicrustacea</taxon>
        <taxon>Malacostraca</taxon>
        <taxon>Eumalacostraca</taxon>
        <taxon>Peracarida</taxon>
        <taxon>Amphipoda</taxon>
        <taxon>Senticaudata</taxon>
        <taxon>Talitrida</taxon>
        <taxon>Talitroidea</taxon>
        <taxon>Hyalellidae</taxon>
        <taxon>Hyalella</taxon>
    </lineage>
</organism>
<feature type="transmembrane region" description="Helical" evidence="5">
    <location>
        <begin position="248"/>
        <end position="266"/>
    </location>
</feature>
<feature type="domain" description="Amino acid transporter transmembrane" evidence="6">
    <location>
        <begin position="60"/>
        <end position="420"/>
    </location>
</feature>
<evidence type="ECO:0000256" key="5">
    <source>
        <dbReference type="SAM" id="Phobius"/>
    </source>
</evidence>
<comment type="subcellular location">
    <subcellularLocation>
        <location evidence="1">Membrane</location>
        <topology evidence="1">Multi-pass membrane protein</topology>
    </subcellularLocation>
</comment>
<feature type="transmembrane region" description="Helical" evidence="5">
    <location>
        <begin position="383"/>
        <end position="407"/>
    </location>
</feature>
<dbReference type="PANTHER" id="PTHR22950">
    <property type="entry name" value="AMINO ACID TRANSPORTER"/>
    <property type="match status" value="1"/>
</dbReference>
<evidence type="ECO:0000256" key="4">
    <source>
        <dbReference type="ARBA" id="ARBA00023136"/>
    </source>
</evidence>
<reference evidence="8" key="1">
    <citation type="submission" date="2025-08" db="UniProtKB">
        <authorList>
            <consortium name="RefSeq"/>
        </authorList>
    </citation>
    <scope>IDENTIFICATION</scope>
    <source>
        <tissue evidence="8">Whole organism</tissue>
    </source>
</reference>
<gene>
    <name evidence="8" type="primary">LOC108673914</name>
</gene>
<dbReference type="InterPro" id="IPR013057">
    <property type="entry name" value="AA_transpt_TM"/>
</dbReference>
<evidence type="ECO:0000256" key="3">
    <source>
        <dbReference type="ARBA" id="ARBA00022989"/>
    </source>
</evidence>
<feature type="transmembrane region" description="Helical" evidence="5">
    <location>
        <begin position="314"/>
        <end position="339"/>
    </location>
</feature>
<keyword evidence="7" id="KW-1185">Reference proteome</keyword>
<proteinExistence type="predicted"/>
<dbReference type="AlphaFoldDB" id="A0A8B7NWL1"/>
<feature type="transmembrane region" description="Helical" evidence="5">
    <location>
        <begin position="205"/>
        <end position="228"/>
    </location>
</feature>
<keyword evidence="3 5" id="KW-1133">Transmembrane helix</keyword>